<keyword evidence="3" id="KW-1185">Reference proteome</keyword>
<organism evidence="1 3">
    <name type="scientific">Crepidotus variabilis</name>
    <dbReference type="NCBI Taxonomy" id="179855"/>
    <lineage>
        <taxon>Eukaryota</taxon>
        <taxon>Fungi</taxon>
        <taxon>Dikarya</taxon>
        <taxon>Basidiomycota</taxon>
        <taxon>Agaricomycotina</taxon>
        <taxon>Agaricomycetes</taxon>
        <taxon>Agaricomycetidae</taxon>
        <taxon>Agaricales</taxon>
        <taxon>Agaricineae</taxon>
        <taxon>Crepidotaceae</taxon>
        <taxon>Crepidotus</taxon>
    </lineage>
</organism>
<dbReference type="AlphaFoldDB" id="A0A9P6BBW5"/>
<dbReference type="Proteomes" id="UP000807306">
    <property type="component" value="Unassembled WGS sequence"/>
</dbReference>
<gene>
    <name evidence="2" type="ORF">CPB83DRAFT_778882</name>
    <name evidence="1" type="ORF">CPB83DRAFT_778883</name>
</gene>
<evidence type="ECO:0000313" key="1">
    <source>
        <dbReference type="EMBL" id="KAF9521351.1"/>
    </source>
</evidence>
<proteinExistence type="predicted"/>
<reference evidence="1" key="1">
    <citation type="submission" date="2020-11" db="EMBL/GenBank/DDBJ databases">
        <authorList>
            <consortium name="DOE Joint Genome Institute"/>
            <person name="Ahrendt S."/>
            <person name="Riley R."/>
            <person name="Andreopoulos W."/>
            <person name="Labutti K."/>
            <person name="Pangilinan J."/>
            <person name="Ruiz-Duenas F.J."/>
            <person name="Barrasa J.M."/>
            <person name="Sanchez-Garcia M."/>
            <person name="Camarero S."/>
            <person name="Miyauchi S."/>
            <person name="Serrano A."/>
            <person name="Linde D."/>
            <person name="Babiker R."/>
            <person name="Drula E."/>
            <person name="Ayuso-Fernandez I."/>
            <person name="Pacheco R."/>
            <person name="Padilla G."/>
            <person name="Ferreira P."/>
            <person name="Barriuso J."/>
            <person name="Kellner H."/>
            <person name="Castanera R."/>
            <person name="Alfaro M."/>
            <person name="Ramirez L."/>
            <person name="Pisabarro A.G."/>
            <person name="Kuo A."/>
            <person name="Tritt A."/>
            <person name="Lipzen A."/>
            <person name="He G."/>
            <person name="Yan M."/>
            <person name="Ng V."/>
            <person name="Cullen D."/>
            <person name="Martin F."/>
            <person name="Rosso M.-N."/>
            <person name="Henrissat B."/>
            <person name="Hibbett D."/>
            <person name="Martinez A.T."/>
            <person name="Grigoriev I.V."/>
        </authorList>
    </citation>
    <scope>NUCLEOTIDE SEQUENCE</scope>
    <source>
        <strain evidence="1">CBS 506.95</strain>
    </source>
</reference>
<evidence type="ECO:0000313" key="3">
    <source>
        <dbReference type="Proteomes" id="UP000807306"/>
    </source>
</evidence>
<feature type="non-terminal residue" evidence="1">
    <location>
        <position position="1"/>
    </location>
</feature>
<dbReference type="EMBL" id="MU158110">
    <property type="protein sequence ID" value="KAF9521351.1"/>
    <property type="molecule type" value="Genomic_DNA"/>
</dbReference>
<protein>
    <submittedName>
        <fullName evidence="1">Uncharacterized protein</fullName>
    </submittedName>
</protein>
<evidence type="ECO:0000313" key="2">
    <source>
        <dbReference type="EMBL" id="KAF9521355.1"/>
    </source>
</evidence>
<dbReference type="EMBL" id="MU158108">
    <property type="protein sequence ID" value="KAF9521355.1"/>
    <property type="molecule type" value="Genomic_DNA"/>
</dbReference>
<comment type="caution">
    <text evidence="1">The sequence shown here is derived from an EMBL/GenBank/DDBJ whole genome shotgun (WGS) entry which is preliminary data.</text>
</comment>
<dbReference type="OrthoDB" id="3270520at2759"/>
<sequence length="68" mass="7648">VLTRWTSHFWAYERLLLVQSHLRTIMYADEAMAPAAKKIVAGEASAKVKAAKMSGLIKDNTFWIALAR</sequence>
<accession>A0A9P6BBW5</accession>
<name>A0A9P6BBW5_9AGAR</name>